<dbReference type="InterPro" id="IPR050188">
    <property type="entry name" value="RluA_PseudoU_synthase"/>
</dbReference>
<dbReference type="EMBL" id="CAACVR010000010">
    <property type="protein sequence ID" value="VEU21107.1"/>
    <property type="molecule type" value="Genomic_DNA"/>
</dbReference>
<dbReference type="Pfam" id="PF00849">
    <property type="entry name" value="PseudoU_synth_2"/>
    <property type="match status" value="1"/>
</dbReference>
<feature type="domain" description="Pseudouridine synthase RsuA/RluA-like" evidence="1">
    <location>
        <begin position="113"/>
        <end position="260"/>
    </location>
</feature>
<dbReference type="Proteomes" id="UP000290900">
    <property type="component" value="Unassembled WGS sequence"/>
</dbReference>
<reference evidence="2 3" key="1">
    <citation type="submission" date="2018-12" db="EMBL/GenBank/DDBJ databases">
        <authorList>
            <person name="Tiukova I."/>
            <person name="Dainat J."/>
        </authorList>
    </citation>
    <scope>NUCLEOTIDE SEQUENCE [LARGE SCALE GENOMIC DNA]</scope>
</reference>
<dbReference type="InterPro" id="IPR006145">
    <property type="entry name" value="PsdUridine_synth_RsuA/RluA"/>
</dbReference>
<evidence type="ECO:0000259" key="1">
    <source>
        <dbReference type="Pfam" id="PF00849"/>
    </source>
</evidence>
<keyword evidence="3" id="KW-1185">Reference proteome</keyword>
<dbReference type="PROSITE" id="PS01129">
    <property type="entry name" value="PSI_RLU"/>
    <property type="match status" value="1"/>
</dbReference>
<accession>A0A448YJM7</accession>
<dbReference type="InParanoid" id="A0A448YJM7"/>
<organism evidence="2 3">
    <name type="scientific">Brettanomyces naardenensis</name>
    <name type="common">Yeast</name>
    <dbReference type="NCBI Taxonomy" id="13370"/>
    <lineage>
        <taxon>Eukaryota</taxon>
        <taxon>Fungi</taxon>
        <taxon>Dikarya</taxon>
        <taxon>Ascomycota</taxon>
        <taxon>Saccharomycotina</taxon>
        <taxon>Pichiomycetes</taxon>
        <taxon>Pichiales</taxon>
        <taxon>Pichiaceae</taxon>
        <taxon>Brettanomyces</taxon>
    </lineage>
</organism>
<name>A0A448YJM7_BRENA</name>
<gene>
    <name evidence="2" type="ORF">BRENAR_LOCUS1842</name>
</gene>
<dbReference type="InterPro" id="IPR006224">
    <property type="entry name" value="PsdUridine_synth_RluA-like_CS"/>
</dbReference>
<dbReference type="OrthoDB" id="424794at2759"/>
<protein>
    <submittedName>
        <fullName evidence="2">DEKNAAC102055</fullName>
    </submittedName>
</protein>
<dbReference type="GO" id="GO:0009982">
    <property type="term" value="F:pseudouridine synthase activity"/>
    <property type="evidence" value="ECO:0007669"/>
    <property type="project" value="InterPro"/>
</dbReference>
<dbReference type="Gene3D" id="3.30.2350.10">
    <property type="entry name" value="Pseudouridine synthase"/>
    <property type="match status" value="1"/>
</dbReference>
<proteinExistence type="predicted"/>
<evidence type="ECO:0000313" key="3">
    <source>
        <dbReference type="Proteomes" id="UP000290900"/>
    </source>
</evidence>
<dbReference type="InterPro" id="IPR020103">
    <property type="entry name" value="PsdUridine_synth_cat_dom_sf"/>
</dbReference>
<dbReference type="SUPFAM" id="SSF55120">
    <property type="entry name" value="Pseudouridine synthase"/>
    <property type="match status" value="1"/>
</dbReference>
<dbReference type="PANTHER" id="PTHR21600:SF40">
    <property type="entry name" value="PSEUDOURIDYLATE SYNTHASE RPUSD2"/>
    <property type="match status" value="1"/>
</dbReference>
<dbReference type="GO" id="GO:0003723">
    <property type="term" value="F:RNA binding"/>
    <property type="evidence" value="ECO:0007669"/>
    <property type="project" value="InterPro"/>
</dbReference>
<dbReference type="STRING" id="13370.A0A448YJM7"/>
<evidence type="ECO:0000313" key="2">
    <source>
        <dbReference type="EMBL" id="VEU21107.1"/>
    </source>
</evidence>
<dbReference type="GO" id="GO:0000455">
    <property type="term" value="P:enzyme-directed rRNA pseudouridine synthesis"/>
    <property type="evidence" value="ECO:0007669"/>
    <property type="project" value="TreeGrafter"/>
</dbReference>
<sequence>MSYYLSNGLRYVRPYYHKYVANAKLRWFDRTCYDVYCSEFRNQPPEHHYAKIVHGQMKLVKNPNSRNHHVVYEGEDLLEKVRIGPGDKIVHFEHVHEPPVLDGVPEIIHEDDQYVVVDKPAGIPVHPVKNYFYNTVLQLVYQMRPDLEPLYPVHRLDRLTSGVLMFGKDRESASRFKRLMKEKKGVEKIYLARVSGDFPMETCSCDDPIVYIYGSRREVKQFDPARTVFTKVFYDPEKDESVLKCRPISGFPHQIRIHLRNLGYPIVRDTLYRHKYTRVFTDRAQVTDEYLSEMYDRSMRERESVADDRKCEQCQTTLYRDPDPQTMSIRLHSLSYSLADGETEWKFETAVPAWAGSELTDVPHSEPPK</sequence>
<dbReference type="PANTHER" id="PTHR21600">
    <property type="entry name" value="MITOCHONDRIAL RNA PSEUDOURIDINE SYNTHASE"/>
    <property type="match status" value="1"/>
</dbReference>
<dbReference type="AlphaFoldDB" id="A0A448YJM7"/>
<dbReference type="CDD" id="cd02557">
    <property type="entry name" value="PseudoU_synth_ScRIB2"/>
    <property type="match status" value="1"/>
</dbReference>